<reference evidence="3" key="1">
    <citation type="journal article" date="2019" name="Int. J. Syst. Evol. Microbiol.">
        <title>The Global Catalogue of Microorganisms (GCM) 10K type strain sequencing project: providing services to taxonomists for standard genome sequencing and annotation.</title>
        <authorList>
            <consortium name="The Broad Institute Genomics Platform"/>
            <consortium name="The Broad Institute Genome Sequencing Center for Infectious Disease"/>
            <person name="Wu L."/>
            <person name="Ma J."/>
        </authorList>
    </citation>
    <scope>NUCLEOTIDE SEQUENCE [LARGE SCALE GENOMIC DNA]</scope>
    <source>
        <strain evidence="3">JCM 17441</strain>
    </source>
</reference>
<comment type="caution">
    <text evidence="2">The sequence shown here is derived from an EMBL/GenBank/DDBJ whole genome shotgun (WGS) entry which is preliminary data.</text>
</comment>
<gene>
    <name evidence="2" type="ORF">GCM10022255_083600</name>
</gene>
<dbReference type="Pfam" id="PF12770">
    <property type="entry name" value="CHAT"/>
    <property type="match status" value="1"/>
</dbReference>
<evidence type="ECO:0000313" key="3">
    <source>
        <dbReference type="Proteomes" id="UP001500620"/>
    </source>
</evidence>
<proteinExistence type="predicted"/>
<dbReference type="Proteomes" id="UP001500620">
    <property type="component" value="Unassembled WGS sequence"/>
</dbReference>
<dbReference type="RefSeq" id="WP_345136264.1">
    <property type="nucleotide sequence ID" value="NZ_BAABAT010000035.1"/>
</dbReference>
<feature type="domain" description="CHAT" evidence="1">
    <location>
        <begin position="527"/>
        <end position="787"/>
    </location>
</feature>
<organism evidence="2 3">
    <name type="scientific">Dactylosporangium darangshiense</name>
    <dbReference type="NCBI Taxonomy" id="579108"/>
    <lineage>
        <taxon>Bacteria</taxon>
        <taxon>Bacillati</taxon>
        <taxon>Actinomycetota</taxon>
        <taxon>Actinomycetes</taxon>
        <taxon>Micromonosporales</taxon>
        <taxon>Micromonosporaceae</taxon>
        <taxon>Dactylosporangium</taxon>
    </lineage>
</organism>
<dbReference type="EMBL" id="BAABAT010000035">
    <property type="protein sequence ID" value="GAA4259348.1"/>
    <property type="molecule type" value="Genomic_DNA"/>
</dbReference>
<keyword evidence="3" id="KW-1185">Reference proteome</keyword>
<name>A0ABP8DLZ5_9ACTN</name>
<sequence length="799" mass="85336">MSEPGFATEEVRRVVARDDLLTMAAAADEAVSIVGNQVALARRTKDDPSLYVIALERYLAVARGGRLWSARAQAWDSAAVIVRFGEMVDMRPDCAETPEQMHANALAELAPGAGSRLDKDLALGVIGRYHAARNLRLAGDFDGALDLVMRPRTDLYGTGAEPHMAHYLFERGAGLLAQGQADQVADALLEWVGYWERTRARGYSTRYRFDFLRALVYWESEEHGEGEVREQLDAALGRLRDGAPVPVLTAAGDLRESATDHGVRELSVALTKAEFLAATARSDAARQEAAGLGRWALGIANRVRGRMRVIARSRAPLAAAFRRLYGDIALLADRLAAAGTPGAAELGLEVALAAKQTGFAARIRADRGLMNGYVQGVLDEIVEIENRLDAGADFASTPHQRAERLDQLHFKLGDKVSAMLAETVLPSPVNLADLTGALGQRYALDYLELPDSLGGRPALYRSLLRPGRPAVFERFEPAPAVAEFFADHRAARDLVDGVGRDTRVRRSGGARAARPTWRSMAGLLPAALRDELAAGRDEPVPLVVSAHSWLSLVPWAAVTLEDGARLVERALITQTPVLTCLTTPGAPPVAGRALVRLVGTDAPGEHGVDVAEERTAWGLPAGPAGVPLSAAQVRSAEAPERLADTPRLADVLTGRGAWAFLHVASHGGRGVGQEAGGDHDGLRQELRLPEQRLTAARALSLHWPTSVLMASCHVGQVVNARDAEPLNFVMAVLTGGAECVVAGMAAIGDRETGNVARDMVNAIRGAGRPLDEALRAAQLAAIARDADEAGWALLAAYVR</sequence>
<evidence type="ECO:0000313" key="2">
    <source>
        <dbReference type="EMBL" id="GAA4259348.1"/>
    </source>
</evidence>
<dbReference type="InterPro" id="IPR024983">
    <property type="entry name" value="CHAT_dom"/>
</dbReference>
<evidence type="ECO:0000259" key="1">
    <source>
        <dbReference type="Pfam" id="PF12770"/>
    </source>
</evidence>
<accession>A0ABP8DLZ5</accession>
<protein>
    <recommendedName>
        <fullName evidence="1">CHAT domain-containing protein</fullName>
    </recommendedName>
</protein>